<dbReference type="PRINTS" id="PR01036">
    <property type="entry name" value="TCRTETB"/>
</dbReference>
<feature type="transmembrane region" description="Helical" evidence="5">
    <location>
        <begin position="20"/>
        <end position="42"/>
    </location>
</feature>
<dbReference type="PROSITE" id="PS50850">
    <property type="entry name" value="MFS"/>
    <property type="match status" value="1"/>
</dbReference>
<feature type="transmembrane region" description="Helical" evidence="5">
    <location>
        <begin position="364"/>
        <end position="387"/>
    </location>
</feature>
<feature type="transmembrane region" description="Helical" evidence="5">
    <location>
        <begin position="337"/>
        <end position="358"/>
    </location>
</feature>
<feature type="transmembrane region" description="Helical" evidence="5">
    <location>
        <begin position="229"/>
        <end position="251"/>
    </location>
</feature>
<feature type="transmembrane region" description="Helical" evidence="5">
    <location>
        <begin position="430"/>
        <end position="453"/>
    </location>
</feature>
<dbReference type="PANTHER" id="PTHR42718">
    <property type="entry name" value="MAJOR FACILITATOR SUPERFAMILY MULTIDRUG TRANSPORTER MFSC"/>
    <property type="match status" value="1"/>
</dbReference>
<accession>A0A4Q7KJY5</accession>
<dbReference type="Gene3D" id="1.20.1720.10">
    <property type="entry name" value="Multidrug resistance protein D"/>
    <property type="match status" value="1"/>
</dbReference>
<feature type="transmembrane region" description="Helical" evidence="5">
    <location>
        <begin position="305"/>
        <end position="325"/>
    </location>
</feature>
<dbReference type="InterPro" id="IPR036259">
    <property type="entry name" value="MFS_trans_sf"/>
</dbReference>
<comment type="subcellular location">
    <subcellularLocation>
        <location evidence="1">Cell membrane</location>
        <topology evidence="1">Multi-pass membrane protein</topology>
    </subcellularLocation>
</comment>
<dbReference type="InterPro" id="IPR011701">
    <property type="entry name" value="MFS"/>
</dbReference>
<feature type="transmembrane region" description="Helical" evidence="5">
    <location>
        <begin position="54"/>
        <end position="73"/>
    </location>
</feature>
<dbReference type="Pfam" id="PF07690">
    <property type="entry name" value="MFS_1"/>
    <property type="match status" value="1"/>
</dbReference>
<feature type="transmembrane region" description="Helical" evidence="5">
    <location>
        <begin position="144"/>
        <end position="165"/>
    </location>
</feature>
<keyword evidence="3 5" id="KW-1133">Transmembrane helix</keyword>
<protein>
    <submittedName>
        <fullName evidence="7">MFS transporter</fullName>
    </submittedName>
</protein>
<evidence type="ECO:0000256" key="4">
    <source>
        <dbReference type="ARBA" id="ARBA00023136"/>
    </source>
</evidence>
<dbReference type="GO" id="GO:0005886">
    <property type="term" value="C:plasma membrane"/>
    <property type="evidence" value="ECO:0007669"/>
    <property type="project" value="UniProtKB-SubCell"/>
</dbReference>
<sequence length="457" mass="46014">MTVTLQPSRDQATAVSWRPLVAACVGTFLLLFYTTIVTIALPSIDADLHVGFSAMQWIVDVFTVALAGLLLGMGSLSDNLGRKRVYLAGLIAFGLATLACGLADSAAMLIAGRAVQGIAGAAMFATILPLIGLTYQGAARAKAFAVWGTVAGVAGATGTVAGGVLAELLGWRWIFLASLPICVVAIMLAVTSFTESPRAGNRVDVAGIVTFTLAATAFTYAVINGGEHGWTAPATLIAIAVAVVSSAAFVITERVTPAPMVPARLFGTPAFIGVLIAAFTYYFAYAGAIPAISMWLQGPAGLNPLAASLVLASQIAVFILVSALISQRLHGRAAGWVLGGGTVLIGVGYATAVALLAAPNWVALMPALVITGMGAGMVSPVFPAVAIASVPSAFGGTAGAAANSSRQLGMALGIATCGSIYRGGSDPTVGIVTGLLFCAVLAIVGGLAAARLLRGHT</sequence>
<dbReference type="Gene3D" id="1.20.1250.20">
    <property type="entry name" value="MFS general substrate transporter like domains"/>
    <property type="match status" value="1"/>
</dbReference>
<keyword evidence="2 5" id="KW-0812">Transmembrane</keyword>
<feature type="transmembrane region" description="Helical" evidence="5">
    <location>
        <begin position="117"/>
        <end position="135"/>
    </location>
</feature>
<dbReference type="RefSeq" id="WP_130345999.1">
    <property type="nucleotide sequence ID" value="NZ_SGWQ01000007.1"/>
</dbReference>
<dbReference type="Proteomes" id="UP000294257">
    <property type="component" value="Unassembled WGS sequence"/>
</dbReference>
<dbReference type="CDD" id="cd17321">
    <property type="entry name" value="MFS_MMR_MDR_like"/>
    <property type="match status" value="1"/>
</dbReference>
<proteinExistence type="predicted"/>
<evidence type="ECO:0000256" key="1">
    <source>
        <dbReference type="ARBA" id="ARBA00004651"/>
    </source>
</evidence>
<gene>
    <name evidence="7" type="ORF">EV193_107195</name>
</gene>
<feature type="transmembrane region" description="Helical" evidence="5">
    <location>
        <begin position="85"/>
        <end position="111"/>
    </location>
</feature>
<dbReference type="SUPFAM" id="SSF103473">
    <property type="entry name" value="MFS general substrate transporter"/>
    <property type="match status" value="1"/>
</dbReference>
<feature type="domain" description="Major facilitator superfamily (MFS) profile" evidence="6">
    <location>
        <begin position="19"/>
        <end position="457"/>
    </location>
</feature>
<feature type="transmembrane region" description="Helical" evidence="5">
    <location>
        <begin position="263"/>
        <end position="285"/>
    </location>
</feature>
<dbReference type="OrthoDB" id="9781469at2"/>
<dbReference type="PANTHER" id="PTHR42718:SF49">
    <property type="entry name" value="EXPORT PROTEIN"/>
    <property type="match status" value="1"/>
</dbReference>
<organism evidence="7 8">
    <name type="scientific">Herbihabitans rhizosphaerae</name>
    <dbReference type="NCBI Taxonomy" id="1872711"/>
    <lineage>
        <taxon>Bacteria</taxon>
        <taxon>Bacillati</taxon>
        <taxon>Actinomycetota</taxon>
        <taxon>Actinomycetes</taxon>
        <taxon>Pseudonocardiales</taxon>
        <taxon>Pseudonocardiaceae</taxon>
        <taxon>Herbihabitans</taxon>
    </lineage>
</organism>
<feature type="transmembrane region" description="Helical" evidence="5">
    <location>
        <begin position="171"/>
        <end position="193"/>
    </location>
</feature>
<name>A0A4Q7KJY5_9PSEU</name>
<evidence type="ECO:0000256" key="2">
    <source>
        <dbReference type="ARBA" id="ARBA00022692"/>
    </source>
</evidence>
<keyword evidence="4 5" id="KW-0472">Membrane</keyword>
<evidence type="ECO:0000313" key="7">
    <source>
        <dbReference type="EMBL" id="RZS36514.1"/>
    </source>
</evidence>
<comment type="caution">
    <text evidence="7">The sequence shown here is derived from an EMBL/GenBank/DDBJ whole genome shotgun (WGS) entry which is preliminary data.</text>
</comment>
<dbReference type="GO" id="GO:0022857">
    <property type="term" value="F:transmembrane transporter activity"/>
    <property type="evidence" value="ECO:0007669"/>
    <property type="project" value="InterPro"/>
</dbReference>
<feature type="transmembrane region" description="Helical" evidence="5">
    <location>
        <begin position="205"/>
        <end position="223"/>
    </location>
</feature>
<dbReference type="AlphaFoldDB" id="A0A4Q7KJY5"/>
<dbReference type="InterPro" id="IPR020846">
    <property type="entry name" value="MFS_dom"/>
</dbReference>
<keyword evidence="8" id="KW-1185">Reference proteome</keyword>
<evidence type="ECO:0000256" key="3">
    <source>
        <dbReference type="ARBA" id="ARBA00022989"/>
    </source>
</evidence>
<reference evidence="7 8" key="1">
    <citation type="submission" date="2019-02" db="EMBL/GenBank/DDBJ databases">
        <title>Genomic Encyclopedia of Type Strains, Phase IV (KMG-IV): sequencing the most valuable type-strain genomes for metagenomic binning, comparative biology and taxonomic classification.</title>
        <authorList>
            <person name="Goeker M."/>
        </authorList>
    </citation>
    <scope>NUCLEOTIDE SEQUENCE [LARGE SCALE GENOMIC DNA]</scope>
    <source>
        <strain evidence="7 8">DSM 101727</strain>
    </source>
</reference>
<evidence type="ECO:0000256" key="5">
    <source>
        <dbReference type="SAM" id="Phobius"/>
    </source>
</evidence>
<evidence type="ECO:0000313" key="8">
    <source>
        <dbReference type="Proteomes" id="UP000294257"/>
    </source>
</evidence>
<dbReference type="EMBL" id="SGWQ01000007">
    <property type="protein sequence ID" value="RZS36514.1"/>
    <property type="molecule type" value="Genomic_DNA"/>
</dbReference>
<evidence type="ECO:0000259" key="6">
    <source>
        <dbReference type="PROSITE" id="PS50850"/>
    </source>
</evidence>